<proteinExistence type="predicted"/>
<dbReference type="Proteomes" id="UP000821866">
    <property type="component" value="Chromosome 1"/>
</dbReference>
<feature type="region of interest" description="Disordered" evidence="1">
    <location>
        <begin position="34"/>
        <end position="55"/>
    </location>
</feature>
<evidence type="ECO:0000313" key="3">
    <source>
        <dbReference type="Proteomes" id="UP000821866"/>
    </source>
</evidence>
<organism evidence="2 3">
    <name type="scientific">Rhipicephalus microplus</name>
    <name type="common">Cattle tick</name>
    <name type="synonym">Boophilus microplus</name>
    <dbReference type="NCBI Taxonomy" id="6941"/>
    <lineage>
        <taxon>Eukaryota</taxon>
        <taxon>Metazoa</taxon>
        <taxon>Ecdysozoa</taxon>
        <taxon>Arthropoda</taxon>
        <taxon>Chelicerata</taxon>
        <taxon>Arachnida</taxon>
        <taxon>Acari</taxon>
        <taxon>Parasitiformes</taxon>
        <taxon>Ixodida</taxon>
        <taxon>Ixodoidea</taxon>
        <taxon>Ixodidae</taxon>
        <taxon>Rhipicephalinae</taxon>
        <taxon>Rhipicephalus</taxon>
        <taxon>Boophilus</taxon>
    </lineage>
</organism>
<dbReference type="EMBL" id="JABSTU010000001">
    <property type="protein sequence ID" value="KAH8042631.1"/>
    <property type="molecule type" value="Genomic_DNA"/>
</dbReference>
<sequence>MKTRGPPCGAATFSHWGIPVAAELEDVMTKNSVKSFDRRSRDSNPSTLATRPPRRGLSPWMKCGEACIAFVHRRRIGEPRALLPSFTGMIIYVSGSGGVAVCVAQLYSSTTTKEPSRTAAAVLDASCVAAARHALYGRVAQLRLESSRLTEVRARWLSNGAAERWTPPRRLLFLSSRSDVTRVVHAGTPRPSGRAAGCSLKALRPGCRKSGDRRFRREAADTGPLENCTLSTVSLGPCRWAARVVVTFGSGTISG</sequence>
<protein>
    <submittedName>
        <fullName evidence="2">Uncharacterized protein</fullName>
    </submittedName>
</protein>
<reference evidence="2" key="2">
    <citation type="submission" date="2021-09" db="EMBL/GenBank/DDBJ databases">
        <authorList>
            <person name="Jia N."/>
            <person name="Wang J."/>
            <person name="Shi W."/>
            <person name="Du L."/>
            <person name="Sun Y."/>
            <person name="Zhan W."/>
            <person name="Jiang J."/>
            <person name="Wang Q."/>
            <person name="Zhang B."/>
            <person name="Ji P."/>
            <person name="Sakyi L.B."/>
            <person name="Cui X."/>
            <person name="Yuan T."/>
            <person name="Jiang B."/>
            <person name="Yang W."/>
            <person name="Lam T.T.-Y."/>
            <person name="Chang Q."/>
            <person name="Ding S."/>
            <person name="Wang X."/>
            <person name="Zhu J."/>
            <person name="Ruan X."/>
            <person name="Zhao L."/>
            <person name="Wei J."/>
            <person name="Que T."/>
            <person name="Du C."/>
            <person name="Cheng J."/>
            <person name="Dai P."/>
            <person name="Han X."/>
            <person name="Huang E."/>
            <person name="Gao Y."/>
            <person name="Liu J."/>
            <person name="Shao H."/>
            <person name="Ye R."/>
            <person name="Li L."/>
            <person name="Wei W."/>
            <person name="Wang X."/>
            <person name="Wang C."/>
            <person name="Huo Q."/>
            <person name="Li W."/>
            <person name="Guo W."/>
            <person name="Chen H."/>
            <person name="Chen S."/>
            <person name="Zhou L."/>
            <person name="Zhou L."/>
            <person name="Ni X."/>
            <person name="Tian J."/>
            <person name="Zhou Y."/>
            <person name="Sheng Y."/>
            <person name="Liu T."/>
            <person name="Pan Y."/>
            <person name="Xia L."/>
            <person name="Li J."/>
            <person name="Zhao F."/>
            <person name="Cao W."/>
        </authorList>
    </citation>
    <scope>NUCLEOTIDE SEQUENCE</scope>
    <source>
        <strain evidence="2">Rmic-2018</strain>
        <tissue evidence="2">Larvae</tissue>
    </source>
</reference>
<evidence type="ECO:0000256" key="1">
    <source>
        <dbReference type="SAM" id="MobiDB-lite"/>
    </source>
</evidence>
<gene>
    <name evidence="2" type="ORF">HPB51_024863</name>
</gene>
<evidence type="ECO:0000313" key="2">
    <source>
        <dbReference type="EMBL" id="KAH8042631.1"/>
    </source>
</evidence>
<dbReference type="AlphaFoldDB" id="A0A9J6F8Y6"/>
<comment type="caution">
    <text evidence="2">The sequence shown here is derived from an EMBL/GenBank/DDBJ whole genome shotgun (WGS) entry which is preliminary data.</text>
</comment>
<keyword evidence="3" id="KW-1185">Reference proteome</keyword>
<accession>A0A9J6F8Y6</accession>
<reference evidence="2" key="1">
    <citation type="journal article" date="2020" name="Cell">
        <title>Large-Scale Comparative Analyses of Tick Genomes Elucidate Their Genetic Diversity and Vector Capacities.</title>
        <authorList>
            <consortium name="Tick Genome and Microbiome Consortium (TIGMIC)"/>
            <person name="Jia N."/>
            <person name="Wang J."/>
            <person name="Shi W."/>
            <person name="Du L."/>
            <person name="Sun Y."/>
            <person name="Zhan W."/>
            <person name="Jiang J.F."/>
            <person name="Wang Q."/>
            <person name="Zhang B."/>
            <person name="Ji P."/>
            <person name="Bell-Sakyi L."/>
            <person name="Cui X.M."/>
            <person name="Yuan T.T."/>
            <person name="Jiang B.G."/>
            <person name="Yang W.F."/>
            <person name="Lam T.T."/>
            <person name="Chang Q.C."/>
            <person name="Ding S.J."/>
            <person name="Wang X.J."/>
            <person name="Zhu J.G."/>
            <person name="Ruan X.D."/>
            <person name="Zhao L."/>
            <person name="Wei J.T."/>
            <person name="Ye R.Z."/>
            <person name="Que T.C."/>
            <person name="Du C.H."/>
            <person name="Zhou Y.H."/>
            <person name="Cheng J.X."/>
            <person name="Dai P.F."/>
            <person name="Guo W.B."/>
            <person name="Han X.H."/>
            <person name="Huang E.J."/>
            <person name="Li L.F."/>
            <person name="Wei W."/>
            <person name="Gao Y.C."/>
            <person name="Liu J.Z."/>
            <person name="Shao H.Z."/>
            <person name="Wang X."/>
            <person name="Wang C.C."/>
            <person name="Yang T.C."/>
            <person name="Huo Q.B."/>
            <person name="Li W."/>
            <person name="Chen H.Y."/>
            <person name="Chen S.E."/>
            <person name="Zhou L.G."/>
            <person name="Ni X.B."/>
            <person name="Tian J.H."/>
            <person name="Sheng Y."/>
            <person name="Liu T."/>
            <person name="Pan Y.S."/>
            <person name="Xia L.Y."/>
            <person name="Li J."/>
            <person name="Zhao F."/>
            <person name="Cao W.C."/>
        </authorList>
    </citation>
    <scope>NUCLEOTIDE SEQUENCE</scope>
    <source>
        <strain evidence="2">Rmic-2018</strain>
    </source>
</reference>
<name>A0A9J6F8Y6_RHIMP</name>